<feature type="non-terminal residue" evidence="2">
    <location>
        <position position="1"/>
    </location>
</feature>
<dbReference type="EMBL" id="LN723286">
    <property type="protein sequence ID" value="CEP10138.1"/>
    <property type="molecule type" value="Genomic_DNA"/>
</dbReference>
<feature type="compositionally biased region" description="Basic residues" evidence="1">
    <location>
        <begin position="168"/>
        <end position="183"/>
    </location>
</feature>
<gene>
    <name evidence="2" type="primary">PARPA_03774.1 scaffold 9785</name>
</gene>
<sequence length="183" mass="20490">YHFIAHAKFAKKHKVVESPYPIGSKVMIKNVNRQNKLDERYEGPYLIHNVTDSGSYTLMDKTGALLGRDIPTHQIVYIAAANPKPTSVDKFCKEHYEIQAVLDHKGSPGNYLNKVHGRALIIQSNILGSLLRTSILPSILNYIGVEEGGAKATGKRRSAPKTVNWRKAAARKEKRSKQQTKRS</sequence>
<evidence type="ECO:0000313" key="3">
    <source>
        <dbReference type="Proteomes" id="UP000054107"/>
    </source>
</evidence>
<organism evidence="2 3">
    <name type="scientific">Parasitella parasitica</name>
    <dbReference type="NCBI Taxonomy" id="35722"/>
    <lineage>
        <taxon>Eukaryota</taxon>
        <taxon>Fungi</taxon>
        <taxon>Fungi incertae sedis</taxon>
        <taxon>Mucoromycota</taxon>
        <taxon>Mucoromycotina</taxon>
        <taxon>Mucoromycetes</taxon>
        <taxon>Mucorales</taxon>
        <taxon>Mucorineae</taxon>
        <taxon>Mucoraceae</taxon>
        <taxon>Parasitella</taxon>
    </lineage>
</organism>
<dbReference type="AlphaFoldDB" id="A0A0B7N3W6"/>
<protein>
    <submittedName>
        <fullName evidence="2">Uncharacterized protein</fullName>
    </submittedName>
</protein>
<keyword evidence="3" id="KW-1185">Reference proteome</keyword>
<dbReference type="STRING" id="35722.A0A0B7N3W6"/>
<dbReference type="OrthoDB" id="2285631at2759"/>
<dbReference type="Proteomes" id="UP000054107">
    <property type="component" value="Unassembled WGS sequence"/>
</dbReference>
<evidence type="ECO:0000313" key="2">
    <source>
        <dbReference type="EMBL" id="CEP10138.1"/>
    </source>
</evidence>
<reference evidence="2 3" key="1">
    <citation type="submission" date="2014-09" db="EMBL/GenBank/DDBJ databases">
        <authorList>
            <person name="Ellenberger Sabrina"/>
        </authorList>
    </citation>
    <scope>NUCLEOTIDE SEQUENCE [LARGE SCALE GENOMIC DNA]</scope>
    <source>
        <strain evidence="2 3">CBS 412.66</strain>
    </source>
</reference>
<proteinExistence type="predicted"/>
<name>A0A0B7N3W6_9FUNG</name>
<accession>A0A0B7N3W6</accession>
<feature type="region of interest" description="Disordered" evidence="1">
    <location>
        <begin position="150"/>
        <end position="183"/>
    </location>
</feature>
<evidence type="ECO:0000256" key="1">
    <source>
        <dbReference type="SAM" id="MobiDB-lite"/>
    </source>
</evidence>